<dbReference type="PROSITE" id="PS51257">
    <property type="entry name" value="PROKAR_LIPOPROTEIN"/>
    <property type="match status" value="1"/>
</dbReference>
<sequence>MMINRKITLAVLSAGVLALSACTSSVPSQKNAEESNQGSTQSLAIVKVVTNGSFTLPDEVLADFTKETGMKVELLDGEESGTLDSKLILTKANPVGDVVVGLTANNIIQVAEAGVFDTSAKVSGPAGAEKYAVSGAEGAIAFDRSDACFNYDIAYFKDKGLTPPAGLEDLVKPEYKNLTVIQDPSKSDTGFALLASTISHFGEDGYVDYWKQLLANGTKVDAGWKDAYQVDFTAGEGKGAYPIVMSYASSPFWTINEAGDASSTANVAGGCYPVVEYAGVLKGAANVEGAQKFLEWLSTPQMQTVIAKENVTYPIDESAELPKGMAEFAPRPDAVKPLDAKKIAESKELWITSVTELF</sequence>
<gene>
    <name evidence="3" type="ORF">HC352_00740</name>
</gene>
<feature type="chain" id="PRO_5026261485" evidence="2">
    <location>
        <begin position="33"/>
        <end position="358"/>
    </location>
</feature>
<reference evidence="3 4" key="1">
    <citation type="submission" date="2020-03" db="EMBL/GenBank/DDBJ databases">
        <title>Complete genome of Arcanobacterium buesumensis sp. nov. strain 2701.</title>
        <authorList>
            <person name="Borowiak M."/>
            <person name="Alssahen M."/>
            <person name="Laemmler C."/>
            <person name="Malorny B."/>
            <person name="Hassan A."/>
            <person name="Prenger-Berninghoff E."/>
            <person name="Ploetz M."/>
            <person name="Abdulmawjood A."/>
        </authorList>
    </citation>
    <scope>NUCLEOTIDE SEQUENCE [LARGE SCALE GENOMIC DNA]</scope>
    <source>
        <strain evidence="3 4">2701</strain>
    </source>
</reference>
<dbReference type="KEGG" id="arca:HC352_00740"/>
<dbReference type="PANTHER" id="PTHR30006">
    <property type="entry name" value="THIAMINE-BINDING PERIPLASMIC PROTEIN-RELATED"/>
    <property type="match status" value="1"/>
</dbReference>
<feature type="signal peptide" evidence="2">
    <location>
        <begin position="1"/>
        <end position="32"/>
    </location>
</feature>
<dbReference type="GO" id="GO:0015888">
    <property type="term" value="P:thiamine transport"/>
    <property type="evidence" value="ECO:0007669"/>
    <property type="project" value="InterPro"/>
</dbReference>
<protein>
    <submittedName>
        <fullName evidence="3">Thiamine ABC transporter substrate-binding protein</fullName>
    </submittedName>
</protein>
<dbReference type="Proteomes" id="UP000502298">
    <property type="component" value="Chromosome"/>
</dbReference>
<evidence type="ECO:0000313" key="4">
    <source>
        <dbReference type="Proteomes" id="UP000502298"/>
    </source>
</evidence>
<evidence type="ECO:0000313" key="3">
    <source>
        <dbReference type="EMBL" id="QJC21189.1"/>
    </source>
</evidence>
<evidence type="ECO:0000256" key="1">
    <source>
        <dbReference type="ARBA" id="ARBA00022729"/>
    </source>
</evidence>
<dbReference type="AlphaFoldDB" id="A0A6H2EK15"/>
<organism evidence="3 4">
    <name type="scientific">Arcanobacterium buesumense</name>
    <dbReference type="NCBI Taxonomy" id="2722751"/>
    <lineage>
        <taxon>Bacteria</taxon>
        <taxon>Bacillati</taxon>
        <taxon>Actinomycetota</taxon>
        <taxon>Actinomycetes</taxon>
        <taxon>Actinomycetales</taxon>
        <taxon>Actinomycetaceae</taxon>
        <taxon>Arcanobacterium</taxon>
    </lineage>
</organism>
<dbReference type="Pfam" id="PF13343">
    <property type="entry name" value="SBP_bac_6"/>
    <property type="match status" value="1"/>
</dbReference>
<dbReference type="EMBL" id="CP050804">
    <property type="protein sequence ID" value="QJC21189.1"/>
    <property type="molecule type" value="Genomic_DNA"/>
</dbReference>
<keyword evidence="4" id="KW-1185">Reference proteome</keyword>
<dbReference type="InterPro" id="IPR005948">
    <property type="entry name" value="ThiB-like"/>
</dbReference>
<dbReference type="GO" id="GO:0030975">
    <property type="term" value="F:thiamine binding"/>
    <property type="evidence" value="ECO:0007669"/>
    <property type="project" value="InterPro"/>
</dbReference>
<dbReference type="PANTHER" id="PTHR30006:SF2">
    <property type="entry name" value="ABC TRANSPORTER SUBSTRATE-BINDING PROTEIN"/>
    <property type="match status" value="1"/>
</dbReference>
<dbReference type="GO" id="GO:0030976">
    <property type="term" value="F:thiamine pyrophosphate binding"/>
    <property type="evidence" value="ECO:0007669"/>
    <property type="project" value="TreeGrafter"/>
</dbReference>
<accession>A0A6H2EK15</accession>
<evidence type="ECO:0000256" key="2">
    <source>
        <dbReference type="SAM" id="SignalP"/>
    </source>
</evidence>
<keyword evidence="1 2" id="KW-0732">Signal</keyword>
<dbReference type="Gene3D" id="3.40.190.10">
    <property type="entry name" value="Periplasmic binding protein-like II"/>
    <property type="match status" value="2"/>
</dbReference>
<dbReference type="CDD" id="cd13545">
    <property type="entry name" value="PBP2_TbpA"/>
    <property type="match status" value="1"/>
</dbReference>
<dbReference type="GO" id="GO:0030288">
    <property type="term" value="C:outer membrane-bounded periplasmic space"/>
    <property type="evidence" value="ECO:0007669"/>
    <property type="project" value="TreeGrafter"/>
</dbReference>
<dbReference type="RefSeq" id="WP_168917131.1">
    <property type="nucleotide sequence ID" value="NZ_CP050804.1"/>
</dbReference>
<dbReference type="SUPFAM" id="SSF53850">
    <property type="entry name" value="Periplasmic binding protein-like II"/>
    <property type="match status" value="1"/>
</dbReference>
<name>A0A6H2EK15_9ACTO</name>
<proteinExistence type="predicted"/>
<dbReference type="NCBIfam" id="TIGR01254">
    <property type="entry name" value="sfuA"/>
    <property type="match status" value="1"/>
</dbReference>